<gene>
    <name evidence="2" type="ORF">FJT64_016323</name>
</gene>
<feature type="region of interest" description="Disordered" evidence="1">
    <location>
        <begin position="193"/>
        <end position="222"/>
    </location>
</feature>
<accession>A0A6A4X6K0</accession>
<reference evidence="2 3" key="1">
    <citation type="submission" date="2019-07" db="EMBL/GenBank/DDBJ databases">
        <title>Draft genome assembly of a fouling barnacle, Amphibalanus amphitrite (Darwin, 1854): The first reference genome for Thecostraca.</title>
        <authorList>
            <person name="Kim W."/>
        </authorList>
    </citation>
    <scope>NUCLEOTIDE SEQUENCE [LARGE SCALE GENOMIC DNA]</scope>
    <source>
        <strain evidence="2">SNU_AA5</strain>
        <tissue evidence="2">Soma without cirri and trophi</tissue>
    </source>
</reference>
<organism evidence="2 3">
    <name type="scientific">Amphibalanus amphitrite</name>
    <name type="common">Striped barnacle</name>
    <name type="synonym">Balanus amphitrite</name>
    <dbReference type="NCBI Taxonomy" id="1232801"/>
    <lineage>
        <taxon>Eukaryota</taxon>
        <taxon>Metazoa</taxon>
        <taxon>Ecdysozoa</taxon>
        <taxon>Arthropoda</taxon>
        <taxon>Crustacea</taxon>
        <taxon>Multicrustacea</taxon>
        <taxon>Cirripedia</taxon>
        <taxon>Thoracica</taxon>
        <taxon>Thoracicalcarea</taxon>
        <taxon>Balanomorpha</taxon>
        <taxon>Balanoidea</taxon>
        <taxon>Balanidae</taxon>
        <taxon>Amphibalaninae</taxon>
        <taxon>Amphibalanus</taxon>
    </lineage>
</organism>
<name>A0A6A4X6K0_AMPAM</name>
<dbReference type="EMBL" id="VIIS01000116">
    <property type="protein sequence ID" value="KAF0313079.1"/>
    <property type="molecule type" value="Genomic_DNA"/>
</dbReference>
<dbReference type="AlphaFoldDB" id="A0A6A4X6K0"/>
<evidence type="ECO:0000256" key="1">
    <source>
        <dbReference type="SAM" id="MobiDB-lite"/>
    </source>
</evidence>
<dbReference type="Proteomes" id="UP000440578">
    <property type="component" value="Unassembled WGS sequence"/>
</dbReference>
<feature type="compositionally biased region" description="Low complexity" evidence="1">
    <location>
        <begin position="213"/>
        <end position="222"/>
    </location>
</feature>
<keyword evidence="3" id="KW-1185">Reference proteome</keyword>
<protein>
    <submittedName>
        <fullName evidence="2">Uncharacterized protein</fullName>
    </submittedName>
</protein>
<sequence>MPAPLAELQSSHLMSLTADIITITVVPLLLTLSAATPLSGTRPVSPTGLSTDLTVLASTTGACGHLGHRPDLLALCLRGAPARVTRAIDSSSASSDNYVGVSASDSHCSPNQTSEEPQLRALCPFRVYQRQVGGVNLTAAECLCPLSSCGVGGFECTPLQAEIRYRQQGRMFSESVTVACVCAAPVPDRVTAKRPPPLWAAGADRPQPQPVGRRAAPAAEDADVPVTRTVRHGHGRRRQHYWRF</sequence>
<evidence type="ECO:0000313" key="3">
    <source>
        <dbReference type="Proteomes" id="UP000440578"/>
    </source>
</evidence>
<proteinExistence type="predicted"/>
<evidence type="ECO:0000313" key="2">
    <source>
        <dbReference type="EMBL" id="KAF0313079.1"/>
    </source>
</evidence>
<comment type="caution">
    <text evidence="2">The sequence shown here is derived from an EMBL/GenBank/DDBJ whole genome shotgun (WGS) entry which is preliminary data.</text>
</comment>